<name>A0A7S6VFZ2_LEUME</name>
<dbReference type="PANTHER" id="PTHR43078:SF6">
    <property type="entry name" value="UDP-GLUCURONIC ACID DECARBOXYLASE 1"/>
    <property type="match status" value="1"/>
</dbReference>
<keyword evidence="5" id="KW-1133">Transmembrane helix</keyword>
<dbReference type="PANTHER" id="PTHR43078">
    <property type="entry name" value="UDP-GLUCURONIC ACID DECARBOXYLASE-RELATED"/>
    <property type="match status" value="1"/>
</dbReference>
<dbReference type="RefSeq" id="WP_223346918.1">
    <property type="nucleotide sequence ID" value="NZ_JAFRDS010000019.1"/>
</dbReference>
<feature type="domain" description="NAD-dependent epimerase/dehydratase" evidence="6">
    <location>
        <begin position="31"/>
        <end position="272"/>
    </location>
</feature>
<evidence type="ECO:0000256" key="3">
    <source>
        <dbReference type="ARBA" id="ARBA00023027"/>
    </source>
</evidence>
<reference evidence="7" key="1">
    <citation type="journal article" date="2020" name="FEMS Microbiol. Lett.">
        <title>Screening for texturing Leuconostoc and genomics behind polysaccharide production.</title>
        <authorList>
            <person name="Poulsen V.K."/>
            <person name="Koza A."/>
            <person name="Al-Nakeeb K."/>
            <person name="Oeregaard G."/>
        </authorList>
    </citation>
    <scope>NUCLEOTIDE SEQUENCE</scope>
    <source>
        <strain evidence="7">Ln1</strain>
    </source>
</reference>
<dbReference type="GO" id="GO:0070403">
    <property type="term" value="F:NAD+ binding"/>
    <property type="evidence" value="ECO:0007669"/>
    <property type="project" value="InterPro"/>
</dbReference>
<dbReference type="GO" id="GO:0042732">
    <property type="term" value="P:D-xylose metabolic process"/>
    <property type="evidence" value="ECO:0007669"/>
    <property type="project" value="InterPro"/>
</dbReference>
<dbReference type="InterPro" id="IPR036291">
    <property type="entry name" value="NAD(P)-bd_dom_sf"/>
</dbReference>
<dbReference type="SUPFAM" id="SSF51735">
    <property type="entry name" value="NAD(P)-binding Rossmann-fold domains"/>
    <property type="match status" value="1"/>
</dbReference>
<evidence type="ECO:0000256" key="4">
    <source>
        <dbReference type="ARBA" id="ARBA00023239"/>
    </source>
</evidence>
<dbReference type="AlphaFoldDB" id="A0A7S6VFZ2"/>
<evidence type="ECO:0000259" key="6">
    <source>
        <dbReference type="Pfam" id="PF01370"/>
    </source>
</evidence>
<keyword evidence="5" id="KW-0472">Membrane</keyword>
<dbReference type="Gene3D" id="3.40.50.720">
    <property type="entry name" value="NAD(P)-binding Rossmann-like Domain"/>
    <property type="match status" value="1"/>
</dbReference>
<dbReference type="InterPro" id="IPR044516">
    <property type="entry name" value="UXS-like"/>
</dbReference>
<dbReference type="InterPro" id="IPR001509">
    <property type="entry name" value="Epimerase_deHydtase"/>
</dbReference>
<proteinExistence type="predicted"/>
<comment type="cofactor">
    <cofactor evidence="1">
        <name>NAD(+)</name>
        <dbReference type="ChEBI" id="CHEBI:57540"/>
    </cofactor>
</comment>
<accession>A0A7S6VFZ2</accession>
<dbReference type="GO" id="GO:0005737">
    <property type="term" value="C:cytoplasm"/>
    <property type="evidence" value="ECO:0007669"/>
    <property type="project" value="TreeGrafter"/>
</dbReference>
<keyword evidence="5" id="KW-0812">Transmembrane</keyword>
<feature type="transmembrane region" description="Helical" evidence="5">
    <location>
        <begin position="31"/>
        <end position="51"/>
    </location>
</feature>
<keyword evidence="4" id="KW-0456">Lyase</keyword>
<dbReference type="Pfam" id="PF01370">
    <property type="entry name" value="Epimerase"/>
    <property type="match status" value="1"/>
</dbReference>
<protein>
    <submittedName>
        <fullName evidence="7">NAD-dependent epimerase</fullName>
    </submittedName>
</protein>
<evidence type="ECO:0000313" key="7">
    <source>
        <dbReference type="EMBL" id="QOW37958.1"/>
    </source>
</evidence>
<evidence type="ECO:0000256" key="1">
    <source>
        <dbReference type="ARBA" id="ARBA00001911"/>
    </source>
</evidence>
<evidence type="ECO:0000256" key="5">
    <source>
        <dbReference type="SAM" id="Phobius"/>
    </source>
</evidence>
<organism evidence="7">
    <name type="scientific">Leuconostoc mesenteroides</name>
    <dbReference type="NCBI Taxonomy" id="1245"/>
    <lineage>
        <taxon>Bacteria</taxon>
        <taxon>Bacillati</taxon>
        <taxon>Bacillota</taxon>
        <taxon>Bacilli</taxon>
        <taxon>Lactobacillales</taxon>
        <taxon>Lactobacillaceae</taxon>
        <taxon>Leuconostoc</taxon>
    </lineage>
</organism>
<keyword evidence="3" id="KW-0520">NAD</keyword>
<dbReference type="EMBL" id="MT799691">
    <property type="protein sequence ID" value="QOW37958.1"/>
    <property type="molecule type" value="Genomic_DNA"/>
</dbReference>
<dbReference type="GO" id="GO:0048040">
    <property type="term" value="F:UDP-glucuronate decarboxylase activity"/>
    <property type="evidence" value="ECO:0007669"/>
    <property type="project" value="TreeGrafter"/>
</dbReference>
<keyword evidence="2" id="KW-0210">Decarboxylase</keyword>
<evidence type="ECO:0000256" key="2">
    <source>
        <dbReference type="ARBA" id="ARBA00022793"/>
    </source>
</evidence>
<sequence>MDFYTNSVVQKDLDFISRANLNFEKFRDSTVLITGINGMLATNLAYTFLFLNKKFQLNIKIVGLGRNELEFKSRFSDNLNNLTFVKQDVNKKLTIKLPIDYIFHAATNASPENMVENPVSIALVNTIGTANVAEFALQKGATVHFLSTREVYGESYKDSISEEDNSVLNALDIRNVYPISKMSAEAMLLAYQHEYDLNVSISRIAHAYGPGMKLQNDGRVMADFLGRVTRNENIVLKSDGSAERSFLYVRDAILGILTIVLKSTKKNCVFNVSNEKEPITVKNLALLVKEFGHKFNVGIQVKLPLDKKNNVGYSNVKRTPLNTNKVEKLGWKPSVNLKTGIFNTLQVHSKGGDY</sequence>